<dbReference type="eggNOG" id="COG3576">
    <property type="taxonomic scope" value="Bacteria"/>
</dbReference>
<feature type="domain" description="Pyridoxamine 5'-phosphate oxidase N-terminal" evidence="1">
    <location>
        <begin position="40"/>
        <end position="131"/>
    </location>
</feature>
<dbReference type="InterPro" id="IPR012349">
    <property type="entry name" value="Split_barrel_FMN-bd"/>
</dbReference>
<protein>
    <submittedName>
        <fullName evidence="2">Predicted pyridoxamine 5'-phosphate oxidase</fullName>
    </submittedName>
</protein>
<dbReference type="PANTHER" id="PTHR42815">
    <property type="entry name" value="FAD-BINDING, PUTATIVE (AFU_ORTHOLOGUE AFUA_6G07600)-RELATED"/>
    <property type="match status" value="1"/>
</dbReference>
<dbReference type="Gene3D" id="2.30.110.10">
    <property type="entry name" value="Electron Transport, Fmn-binding Protein, Chain A"/>
    <property type="match status" value="1"/>
</dbReference>
<dbReference type="HOGENOM" id="CLU_072070_1_0_5"/>
<name>Q0G7W6_9HYPH</name>
<dbReference type="Pfam" id="PF01243">
    <property type="entry name" value="PNPOx_N"/>
    <property type="match status" value="1"/>
</dbReference>
<sequence length="215" mass="24052">MSDLYQECHRRVQEAQGTQPLATRLDEMIVHDTLTEDDIAFIRSLDYFFLSTVDPTGQPTVSYKAGPKGFVREKQGLLTFPFYDGNGMFLSAGNIDGSGKVGMLFIDLETPRRLRINGTARLRPSTEEDGYPGAKLLAEVEPNAIFVNCPRYIHKFQRVETAKHVPDENGEAPLARWKRLDAVNDVISKSDKAKVEEAGMLGLEELQEDFEAGRA</sequence>
<dbReference type="Proteomes" id="UP000004310">
    <property type="component" value="Unassembled WGS sequence"/>
</dbReference>
<proteinExistence type="predicted"/>
<organism evidence="2 3">
    <name type="scientific">Fulvimarina pelagi HTCC2506</name>
    <dbReference type="NCBI Taxonomy" id="314231"/>
    <lineage>
        <taxon>Bacteria</taxon>
        <taxon>Pseudomonadati</taxon>
        <taxon>Pseudomonadota</taxon>
        <taxon>Alphaproteobacteria</taxon>
        <taxon>Hyphomicrobiales</taxon>
        <taxon>Aurantimonadaceae</taxon>
        <taxon>Fulvimarina</taxon>
    </lineage>
</organism>
<gene>
    <name evidence="2" type="ORF">FP2506_05401</name>
</gene>
<dbReference type="PANTHER" id="PTHR42815:SF2">
    <property type="entry name" value="FAD-BINDING, PUTATIVE (AFU_ORTHOLOGUE AFUA_6G07600)-RELATED"/>
    <property type="match status" value="1"/>
</dbReference>
<evidence type="ECO:0000313" key="2">
    <source>
        <dbReference type="EMBL" id="EAU42248.1"/>
    </source>
</evidence>
<dbReference type="STRING" id="217511.GCA_001463845_01637"/>
<dbReference type="SUPFAM" id="SSF50475">
    <property type="entry name" value="FMN-binding split barrel"/>
    <property type="match status" value="1"/>
</dbReference>
<accession>Q0G7W6</accession>
<comment type="caution">
    <text evidence="2">The sequence shown here is derived from an EMBL/GenBank/DDBJ whole genome shotgun (WGS) entry which is preliminary data.</text>
</comment>
<dbReference type="AlphaFoldDB" id="Q0G7W6"/>
<keyword evidence="3" id="KW-1185">Reference proteome</keyword>
<dbReference type="RefSeq" id="WP_007066223.1">
    <property type="nucleotide sequence ID" value="NZ_DS022272.1"/>
</dbReference>
<reference evidence="2 3" key="1">
    <citation type="journal article" date="2010" name="J. Bacteriol.">
        <title>Genome sequence of Fulvimarina pelagi HTCC2506T, a Mn(II)-oxidizing alphaproteobacterium possessing an aerobic anoxygenic photosynthetic gene cluster and Xanthorhodopsin.</title>
        <authorList>
            <person name="Kang I."/>
            <person name="Oh H.M."/>
            <person name="Lim S.I."/>
            <person name="Ferriera S."/>
            <person name="Giovannoni S.J."/>
            <person name="Cho J.C."/>
        </authorList>
    </citation>
    <scope>NUCLEOTIDE SEQUENCE [LARGE SCALE GENOMIC DNA]</scope>
    <source>
        <strain evidence="2 3">HTCC2506</strain>
    </source>
</reference>
<dbReference type="EMBL" id="AATP01000001">
    <property type="protein sequence ID" value="EAU42248.1"/>
    <property type="molecule type" value="Genomic_DNA"/>
</dbReference>
<dbReference type="InterPro" id="IPR011576">
    <property type="entry name" value="Pyridox_Oxase_N"/>
</dbReference>
<evidence type="ECO:0000313" key="3">
    <source>
        <dbReference type="Proteomes" id="UP000004310"/>
    </source>
</evidence>
<evidence type="ECO:0000259" key="1">
    <source>
        <dbReference type="Pfam" id="PF01243"/>
    </source>
</evidence>